<comment type="caution">
    <text evidence="3">The sequence shown here is derived from an EMBL/GenBank/DDBJ whole genome shotgun (WGS) entry which is preliminary data.</text>
</comment>
<evidence type="ECO:0000259" key="2">
    <source>
        <dbReference type="Pfam" id="PF13938"/>
    </source>
</evidence>
<dbReference type="EMBL" id="DTLS01000176">
    <property type="protein sequence ID" value="HGZ60773.1"/>
    <property type="molecule type" value="Genomic_DNA"/>
</dbReference>
<dbReference type="Gene3D" id="3.40.50.11590">
    <property type="match status" value="1"/>
</dbReference>
<sequence>MKCVIDELYESVLRKVDGQRIARVAIGAGYTYVELDDGGAGVAYTNKEGGISRGLAGRMERMPVEEALTYLLSGRGLEVSFGLATANALVNRPRAELRERDALLESELSPSDVVVLVGYFPTYINRLKEKVKEVYVLEIMEVASKDVEVYPWWAYARLFSKATRLYITGTTISNHTINYILPSSVEIENKYIIGPSTPMIEDPFISYNVKGLSGSLVTNKEACFKIAMQGGGVKDMFKVGCLKKVFLPLEKSTT</sequence>
<dbReference type="AlphaFoldDB" id="A0A7J3SN46"/>
<dbReference type="Gene3D" id="3.30.390.100">
    <property type="match status" value="1"/>
</dbReference>
<protein>
    <recommendedName>
        <fullName evidence="4">Heavy-metal chelation domain-containing protein</fullName>
    </recommendedName>
</protein>
<dbReference type="InterPro" id="IPR025251">
    <property type="entry name" value="DUF4213"/>
</dbReference>
<proteinExistence type="predicted"/>
<dbReference type="SUPFAM" id="SSF159713">
    <property type="entry name" value="Dhaf3308-like"/>
    <property type="match status" value="1"/>
</dbReference>
<evidence type="ECO:0000259" key="1">
    <source>
        <dbReference type="Pfam" id="PF04016"/>
    </source>
</evidence>
<dbReference type="InterPro" id="IPR007161">
    <property type="entry name" value="DUF364"/>
</dbReference>
<dbReference type="Pfam" id="PF04016">
    <property type="entry name" value="DUF364"/>
    <property type="match status" value="1"/>
</dbReference>
<accession>A0A7J3SN46</accession>
<gene>
    <name evidence="3" type="ORF">ENW83_06225</name>
</gene>
<evidence type="ECO:0000313" key="3">
    <source>
        <dbReference type="EMBL" id="HGZ60773.1"/>
    </source>
</evidence>
<reference evidence="3" key="1">
    <citation type="journal article" date="2020" name="mSystems">
        <title>Genome- and Community-Level Interaction Insights into Carbon Utilization and Element Cycling Functions of Hydrothermarchaeota in Hydrothermal Sediment.</title>
        <authorList>
            <person name="Zhou Z."/>
            <person name="Liu Y."/>
            <person name="Xu W."/>
            <person name="Pan J."/>
            <person name="Luo Z.H."/>
            <person name="Li M."/>
        </authorList>
    </citation>
    <scope>NUCLEOTIDE SEQUENCE [LARGE SCALE GENOMIC DNA]</scope>
    <source>
        <strain evidence="3">SpSt-885</strain>
    </source>
</reference>
<name>A0A7J3SN46_9CREN</name>
<feature type="domain" description="DUF4213" evidence="2">
    <location>
        <begin position="9"/>
        <end position="89"/>
    </location>
</feature>
<organism evidence="3">
    <name type="scientific">Fervidicoccus fontis</name>
    <dbReference type="NCBI Taxonomy" id="683846"/>
    <lineage>
        <taxon>Archaea</taxon>
        <taxon>Thermoproteota</taxon>
        <taxon>Thermoprotei</taxon>
        <taxon>Fervidicoccales</taxon>
        <taxon>Fervidicoccaceae</taxon>
        <taxon>Fervidicoccus</taxon>
    </lineage>
</organism>
<feature type="domain" description="Putative heavy-metal chelation" evidence="1">
    <location>
        <begin position="106"/>
        <end position="244"/>
    </location>
</feature>
<dbReference type="Pfam" id="PF13938">
    <property type="entry name" value="DUF4213"/>
    <property type="match status" value="1"/>
</dbReference>
<evidence type="ECO:0008006" key="4">
    <source>
        <dbReference type="Google" id="ProtNLM"/>
    </source>
</evidence>